<dbReference type="InterPro" id="IPR001818">
    <property type="entry name" value="Pept_M10_metallopeptidase"/>
</dbReference>
<dbReference type="InterPro" id="IPR006026">
    <property type="entry name" value="Peptidase_Metallo"/>
</dbReference>
<evidence type="ECO:0000313" key="7">
    <source>
        <dbReference type="Proteomes" id="UP001569414"/>
    </source>
</evidence>
<evidence type="ECO:0000256" key="4">
    <source>
        <dbReference type="ARBA" id="ARBA00022833"/>
    </source>
</evidence>
<evidence type="ECO:0000259" key="5">
    <source>
        <dbReference type="SMART" id="SM00235"/>
    </source>
</evidence>
<evidence type="ECO:0000256" key="2">
    <source>
        <dbReference type="ARBA" id="ARBA00022723"/>
    </source>
</evidence>
<keyword evidence="3 6" id="KW-0378">Hydrolase</keyword>
<sequence>MSSVDKVSLKEKFELRFRSKKECDSCGAPIVHRYGHDKICVTDKVGYPTLRNRSPLDLVLHSGEGYIPLWEKGTTLRWKFDEGSLRYFKKSDEIKDYIRVLLGKALLKWGDATPVKFNENPNVWDFKIRLEPVEQCSATGCTLARAFFPSPGRNELVLFPTMFEQSRKEQVDTMVHELGHIFGLRHFFADVKEKTWPSVIYGEHKPFSIMNYGEKSGLTKSDKNDLKNLYDLAWSGELVEIDGAYIKFVKPYHETILLESVFFERSI</sequence>
<dbReference type="CDD" id="cd04268">
    <property type="entry name" value="ZnMc_MMP_like"/>
    <property type="match status" value="1"/>
</dbReference>
<evidence type="ECO:0000256" key="3">
    <source>
        <dbReference type="ARBA" id="ARBA00022801"/>
    </source>
</evidence>
<protein>
    <submittedName>
        <fullName evidence="6">Matrixin family metalloprotease</fullName>
        <ecNumber evidence="6">3.4.24.-</ecNumber>
    </submittedName>
</protein>
<dbReference type="SUPFAM" id="SSF55486">
    <property type="entry name" value="Metalloproteases ('zincins'), catalytic domain"/>
    <property type="match status" value="1"/>
</dbReference>
<proteinExistence type="predicted"/>
<accession>A0ABV4NLH4</accession>
<keyword evidence="4" id="KW-0862">Zinc</keyword>
<dbReference type="InterPro" id="IPR024079">
    <property type="entry name" value="MetalloPept_cat_dom_sf"/>
</dbReference>
<dbReference type="EC" id="3.4.24.-" evidence="6"/>
<comment type="caution">
    <text evidence="6">The sequence shown here is derived from an EMBL/GenBank/DDBJ whole genome shotgun (WGS) entry which is preliminary data.</text>
</comment>
<dbReference type="Pfam" id="PF00413">
    <property type="entry name" value="Peptidase_M10"/>
    <property type="match status" value="1"/>
</dbReference>
<dbReference type="EMBL" id="JBGMEL010000006">
    <property type="protein sequence ID" value="MFA0790412.1"/>
    <property type="molecule type" value="Genomic_DNA"/>
</dbReference>
<reference evidence="6 7" key="1">
    <citation type="submission" date="2024-08" db="EMBL/GenBank/DDBJ databases">
        <authorList>
            <person name="Ishaq N."/>
        </authorList>
    </citation>
    <scope>NUCLEOTIDE SEQUENCE [LARGE SCALE GENOMIC DNA]</scope>
    <source>
        <strain evidence="6 7">JCM 30400</strain>
    </source>
</reference>
<keyword evidence="7" id="KW-1185">Reference proteome</keyword>
<gene>
    <name evidence="6" type="ORF">ACCI51_07620</name>
</gene>
<keyword evidence="6" id="KW-0482">Metalloprotease</keyword>
<dbReference type="Gene3D" id="3.40.390.10">
    <property type="entry name" value="Collagenase (Catalytic Domain)"/>
    <property type="match status" value="1"/>
</dbReference>
<name>A0ABV4NLH4_9GAMM</name>
<dbReference type="SMART" id="SM00235">
    <property type="entry name" value="ZnMc"/>
    <property type="match status" value="1"/>
</dbReference>
<dbReference type="GO" id="GO:0008237">
    <property type="term" value="F:metallopeptidase activity"/>
    <property type="evidence" value="ECO:0007669"/>
    <property type="project" value="UniProtKB-KW"/>
</dbReference>
<feature type="domain" description="Peptidase metallopeptidase" evidence="5">
    <location>
        <begin position="74"/>
        <end position="232"/>
    </location>
</feature>
<evidence type="ECO:0000256" key="1">
    <source>
        <dbReference type="ARBA" id="ARBA00022670"/>
    </source>
</evidence>
<keyword evidence="2" id="KW-0479">Metal-binding</keyword>
<evidence type="ECO:0000313" key="6">
    <source>
        <dbReference type="EMBL" id="MFA0790412.1"/>
    </source>
</evidence>
<dbReference type="RefSeq" id="WP_371843180.1">
    <property type="nucleotide sequence ID" value="NZ_JBGMEL010000006.1"/>
</dbReference>
<keyword evidence="1" id="KW-0645">Protease</keyword>
<organism evidence="6 7">
    <name type="scientific">Microbulbifer echini</name>
    <dbReference type="NCBI Taxonomy" id="1529067"/>
    <lineage>
        <taxon>Bacteria</taxon>
        <taxon>Pseudomonadati</taxon>
        <taxon>Pseudomonadota</taxon>
        <taxon>Gammaproteobacteria</taxon>
        <taxon>Cellvibrionales</taxon>
        <taxon>Microbulbiferaceae</taxon>
        <taxon>Microbulbifer</taxon>
    </lineage>
</organism>
<dbReference type="Proteomes" id="UP001569414">
    <property type="component" value="Unassembled WGS sequence"/>
</dbReference>